<evidence type="ECO:0000313" key="8">
    <source>
        <dbReference type="Proteomes" id="UP000675121"/>
    </source>
</evidence>
<name>A0A9N8N6V2_9BURK</name>
<keyword evidence="2 5" id="KW-0812">Transmembrane</keyword>
<dbReference type="PANTHER" id="PTHR32322:SF9">
    <property type="entry name" value="AMINO-ACID METABOLITE EFFLUX PUMP-RELATED"/>
    <property type="match status" value="1"/>
</dbReference>
<dbReference type="SUPFAM" id="SSF103481">
    <property type="entry name" value="Multidrug resistance efflux transporter EmrE"/>
    <property type="match status" value="2"/>
</dbReference>
<reference evidence="7" key="1">
    <citation type="submission" date="2021-02" db="EMBL/GenBank/DDBJ databases">
        <authorList>
            <person name="Vanwijnsberghe S."/>
        </authorList>
    </citation>
    <scope>NUCLEOTIDE SEQUENCE</scope>
    <source>
        <strain evidence="7">R-70211</strain>
    </source>
</reference>
<dbReference type="PANTHER" id="PTHR32322">
    <property type="entry name" value="INNER MEMBRANE TRANSPORTER"/>
    <property type="match status" value="1"/>
</dbReference>
<evidence type="ECO:0000313" key="7">
    <source>
        <dbReference type="EMBL" id="CAE6960642.1"/>
    </source>
</evidence>
<evidence type="ECO:0000256" key="5">
    <source>
        <dbReference type="SAM" id="Phobius"/>
    </source>
</evidence>
<comment type="subcellular location">
    <subcellularLocation>
        <location evidence="1">Membrane</location>
        <topology evidence="1">Multi-pass membrane protein</topology>
    </subcellularLocation>
</comment>
<dbReference type="Pfam" id="PF00892">
    <property type="entry name" value="EamA"/>
    <property type="match status" value="2"/>
</dbReference>
<feature type="transmembrane region" description="Helical" evidence="5">
    <location>
        <begin position="263"/>
        <end position="282"/>
    </location>
</feature>
<evidence type="ECO:0000256" key="3">
    <source>
        <dbReference type="ARBA" id="ARBA00022989"/>
    </source>
</evidence>
<dbReference type="EMBL" id="CAJNAS010000031">
    <property type="protein sequence ID" value="CAE6960642.1"/>
    <property type="molecule type" value="Genomic_DNA"/>
</dbReference>
<dbReference type="RefSeq" id="WP_201082876.1">
    <property type="nucleotide sequence ID" value="NZ_CAJNAS010000031.1"/>
</dbReference>
<dbReference type="InterPro" id="IPR000620">
    <property type="entry name" value="EamA_dom"/>
</dbReference>
<dbReference type="AlphaFoldDB" id="A0A9N8N6V2"/>
<keyword evidence="4 5" id="KW-0472">Membrane</keyword>
<sequence>MRAKDLFLAILVTAIWGANFSVIKLGLTSVDPFILAGLRFTLCAFPAVLFVRRPNVSVGYLASYGLLFGVGLWGVVNLGIQAGLSAGIASLVLQFSAFFTILLGSVVFKESISKYQYIGIVVALFGLASIITITDGSATLLGVVLVIVGALSWSTANIIIKKSGTKDVLAFLIWSSLFSPIPLFAMAFLQHGVLGYVATFSRFNWMAIFSILFQVYPTTLFGYWIWNMLLKKYPVSAVAPLSLLVPIFGMFGSMLIFGEHIGLSKILATGFIVLGLAIGLYGKHIGGMIRARVRA</sequence>
<feature type="transmembrane region" description="Helical" evidence="5">
    <location>
        <begin position="238"/>
        <end position="257"/>
    </location>
</feature>
<evidence type="ECO:0000256" key="2">
    <source>
        <dbReference type="ARBA" id="ARBA00022692"/>
    </source>
</evidence>
<evidence type="ECO:0000256" key="4">
    <source>
        <dbReference type="ARBA" id="ARBA00023136"/>
    </source>
</evidence>
<keyword evidence="3 5" id="KW-1133">Transmembrane helix</keyword>
<feature type="transmembrane region" description="Helical" evidence="5">
    <location>
        <begin position="205"/>
        <end position="226"/>
    </location>
</feature>
<feature type="transmembrane region" description="Helical" evidence="5">
    <location>
        <begin position="140"/>
        <end position="160"/>
    </location>
</feature>
<organism evidence="7 8">
    <name type="scientific">Paraburkholderia domus</name>
    <dbReference type="NCBI Taxonomy" id="2793075"/>
    <lineage>
        <taxon>Bacteria</taxon>
        <taxon>Pseudomonadati</taxon>
        <taxon>Pseudomonadota</taxon>
        <taxon>Betaproteobacteria</taxon>
        <taxon>Burkholderiales</taxon>
        <taxon>Burkholderiaceae</taxon>
        <taxon>Paraburkholderia</taxon>
    </lineage>
</organism>
<feature type="transmembrane region" description="Helical" evidence="5">
    <location>
        <begin position="58"/>
        <end position="80"/>
    </location>
</feature>
<evidence type="ECO:0000259" key="6">
    <source>
        <dbReference type="Pfam" id="PF00892"/>
    </source>
</evidence>
<dbReference type="InterPro" id="IPR037185">
    <property type="entry name" value="EmrE-like"/>
</dbReference>
<feature type="domain" description="EamA" evidence="6">
    <location>
        <begin position="141"/>
        <end position="278"/>
    </location>
</feature>
<feature type="transmembrane region" description="Helical" evidence="5">
    <location>
        <begin position="172"/>
        <end position="193"/>
    </location>
</feature>
<feature type="transmembrane region" description="Helical" evidence="5">
    <location>
        <begin position="86"/>
        <end position="108"/>
    </location>
</feature>
<dbReference type="InterPro" id="IPR050638">
    <property type="entry name" value="AA-Vitamin_Transporters"/>
</dbReference>
<accession>A0A9N8N6V2</accession>
<dbReference type="GO" id="GO:0016020">
    <property type="term" value="C:membrane"/>
    <property type="evidence" value="ECO:0007669"/>
    <property type="project" value="UniProtKB-SubCell"/>
</dbReference>
<gene>
    <name evidence="7" type="primary">eamA_2</name>
    <name evidence="7" type="ORF">R70211_06925</name>
</gene>
<feature type="transmembrane region" description="Helical" evidence="5">
    <location>
        <begin position="33"/>
        <end position="51"/>
    </location>
</feature>
<comment type="caution">
    <text evidence="7">The sequence shown here is derived from an EMBL/GenBank/DDBJ whole genome shotgun (WGS) entry which is preliminary data.</text>
</comment>
<keyword evidence="8" id="KW-1185">Reference proteome</keyword>
<proteinExistence type="predicted"/>
<feature type="transmembrane region" description="Helical" evidence="5">
    <location>
        <begin position="115"/>
        <end position="134"/>
    </location>
</feature>
<evidence type="ECO:0000256" key="1">
    <source>
        <dbReference type="ARBA" id="ARBA00004141"/>
    </source>
</evidence>
<dbReference type="Proteomes" id="UP000675121">
    <property type="component" value="Unassembled WGS sequence"/>
</dbReference>
<feature type="domain" description="EamA" evidence="6">
    <location>
        <begin position="6"/>
        <end position="131"/>
    </location>
</feature>
<protein>
    <submittedName>
        <fullName evidence="7">Amino-acid metabolite efflux pump</fullName>
    </submittedName>
</protein>